<dbReference type="CDD" id="cd09168">
    <property type="entry name" value="PLDc_PaPPK1_C2_like"/>
    <property type="match status" value="1"/>
</dbReference>
<gene>
    <name evidence="12" type="primary">ppk1</name>
    <name evidence="6" type="synonym">ppk</name>
    <name evidence="12" type="ORF">C0187_05885</name>
</gene>
<dbReference type="Pfam" id="PF02503">
    <property type="entry name" value="PP_kinase"/>
    <property type="match status" value="1"/>
</dbReference>
<dbReference type="InterPro" id="IPR025200">
    <property type="entry name" value="PPK_C_dom2"/>
</dbReference>
<comment type="PTM">
    <text evidence="6 7">An intermediate of this reaction is the autophosphorylated ppk in which a phosphate is covalently linked to a histidine residue through a N-P bond.</text>
</comment>
<proteinExistence type="inferred from homology"/>
<dbReference type="HAMAP" id="MF_00347">
    <property type="entry name" value="Polyphosphate_kinase"/>
    <property type="match status" value="1"/>
</dbReference>
<dbReference type="EC" id="2.7.4.1" evidence="6 7"/>
<dbReference type="Pfam" id="PF17941">
    <property type="entry name" value="PP_kinase_C_1"/>
    <property type="match status" value="1"/>
</dbReference>
<dbReference type="InterPro" id="IPR036832">
    <property type="entry name" value="PPK_N_dom_sf"/>
</dbReference>
<dbReference type="SUPFAM" id="SSF143724">
    <property type="entry name" value="PHP14-like"/>
    <property type="match status" value="1"/>
</dbReference>
<name>A0A2J6WI64_9BACT</name>
<evidence type="ECO:0000256" key="5">
    <source>
        <dbReference type="ARBA" id="ARBA00022840"/>
    </source>
</evidence>
<evidence type="ECO:0000256" key="6">
    <source>
        <dbReference type="HAMAP-Rule" id="MF_00347"/>
    </source>
</evidence>
<evidence type="ECO:0000256" key="7">
    <source>
        <dbReference type="RuleBase" id="RU003800"/>
    </source>
</evidence>
<evidence type="ECO:0000259" key="8">
    <source>
        <dbReference type="Pfam" id="PF02503"/>
    </source>
</evidence>
<comment type="similarity">
    <text evidence="6 7">Belongs to the polyphosphate kinase 1 (PPK1) family.</text>
</comment>
<dbReference type="GO" id="GO:0008976">
    <property type="term" value="F:polyphosphate kinase activity"/>
    <property type="evidence" value="ECO:0007669"/>
    <property type="project" value="UniProtKB-UniRule"/>
</dbReference>
<dbReference type="NCBIfam" id="NF003921">
    <property type="entry name" value="PRK05443.2-2"/>
    <property type="match status" value="1"/>
</dbReference>
<protein>
    <recommendedName>
        <fullName evidence="6 7">Polyphosphate kinase</fullName>
        <ecNumber evidence="6 7">2.7.4.1</ecNumber>
    </recommendedName>
    <alternativeName>
        <fullName evidence="6">ATP-polyphosphate phosphotransferase</fullName>
    </alternativeName>
    <alternativeName>
        <fullName evidence="6">Polyphosphoric acid kinase</fullName>
    </alternativeName>
</protein>
<sequence>MNNKFFNRELSWLAFNERVLLEATDPNLPLLEKLKFIGIFSSNLDEFFMIRVAGLIDQMKSGYNKRDLSGLTPSDQLSKIREKVLALIKKQSDIFSEILTKLNKEKVFFNLDYDLFPIDSIFFNEILPVITPITISPANPFPFIHNLNINIFSTVKKDGEIFHSIIIIPGSLKRFFIFQQGESYYIFLTETIIQRFLKFIYPNFEIVESFLFRITRNADLNFHSEEVEDLYKEIQNSLIKRAVGSPVRMEVLGRFQKESISMLMEEFELNEDGLYEVNEIIDYKFLINIDIPMDKHRYPGIKKSSLNLNEKKFIFNYIKNNDILLFRPYNDLTFVSQMVSEAADDPDVIAIKMTLYRANKDSSIIKSLEKAALAGKHVCVVIELKARFDEEKNLEWAKKLEHAGCIVSYGFVDLKIHAKALLIVKKEKGKIVRYTHLSTGNYNELTANLYTDIDFITSNDAIGSDVVNLFNFIMSYSDPLGWNELIVAPIYLREKLYNLIDNEIENAKKGSPARIIVKLNSLYDEALTLKLYEASAAGVQIDLIIRGICSLVPGVKGLSENIKVKSIIGRFLEHPRVLYFHNKGSYKIFLSTADWMMRNLDKRVEVLFEIKNHKLKEKLYDYLQLNLKDNQKSWILSQNGIYKKQIAKSDRLNLQEEMQKLTFIL</sequence>
<dbReference type="NCBIfam" id="NF003917">
    <property type="entry name" value="PRK05443.1-1"/>
    <property type="match status" value="1"/>
</dbReference>
<dbReference type="InterPro" id="IPR041108">
    <property type="entry name" value="PP_kinase_C_1"/>
</dbReference>
<dbReference type="InterPro" id="IPR025198">
    <property type="entry name" value="PPK_N_dom"/>
</dbReference>
<dbReference type="InterPro" id="IPR003414">
    <property type="entry name" value="PP_kinase"/>
</dbReference>
<feature type="binding site" evidence="6">
    <location>
        <position position="546"/>
    </location>
    <ligand>
        <name>ATP</name>
        <dbReference type="ChEBI" id="CHEBI:30616"/>
    </ligand>
</feature>
<reference evidence="12 13" key="1">
    <citation type="submission" date="2018-01" db="EMBL/GenBank/DDBJ databases">
        <title>Metagenomic assembled genomes from two thermal pools in the Uzon Caldera, Kamchatka, Russia.</title>
        <authorList>
            <person name="Wilkins L."/>
            <person name="Ettinger C."/>
        </authorList>
    </citation>
    <scope>NUCLEOTIDE SEQUENCE [LARGE SCALE GENOMIC DNA]</scope>
    <source>
        <strain evidence="12">ZAV-05</strain>
    </source>
</reference>
<dbReference type="Gene3D" id="1.20.58.310">
    <property type="entry name" value="Polyphosphate kinase N-terminal domain"/>
    <property type="match status" value="1"/>
</dbReference>
<feature type="domain" description="Polyphosphate kinase middle" evidence="8">
    <location>
        <begin position="119"/>
        <end position="288"/>
    </location>
</feature>
<evidence type="ECO:0000256" key="4">
    <source>
        <dbReference type="ARBA" id="ARBA00022777"/>
    </source>
</evidence>
<dbReference type="PANTHER" id="PTHR30218">
    <property type="entry name" value="POLYPHOSPHATE KINASE"/>
    <property type="match status" value="1"/>
</dbReference>
<accession>A0A2J6WI64</accession>
<keyword evidence="6" id="KW-0479">Metal-binding</keyword>
<keyword evidence="2 6" id="KW-0808">Transferase</keyword>
<dbReference type="InterPro" id="IPR036830">
    <property type="entry name" value="PP_kinase_middle_dom_sf"/>
</dbReference>
<comment type="cofactor">
    <cofactor evidence="6">
        <name>Mg(2+)</name>
        <dbReference type="ChEBI" id="CHEBI:18420"/>
    </cofactor>
</comment>
<feature type="binding site" evidence="6">
    <location>
        <position position="43"/>
    </location>
    <ligand>
        <name>ATP</name>
        <dbReference type="ChEBI" id="CHEBI:30616"/>
    </ligand>
</feature>
<comment type="function">
    <text evidence="6 7">Catalyzes the reversible transfer of the terminal phosphate of ATP to form a long-chain polyphosphate (polyP).</text>
</comment>
<dbReference type="SUPFAM" id="SSF56024">
    <property type="entry name" value="Phospholipase D/nuclease"/>
    <property type="match status" value="2"/>
</dbReference>
<dbReference type="SUPFAM" id="SSF140356">
    <property type="entry name" value="PPK N-terminal domain-like"/>
    <property type="match status" value="1"/>
</dbReference>
<dbReference type="GO" id="GO:0006799">
    <property type="term" value="P:polyphosphate biosynthetic process"/>
    <property type="evidence" value="ECO:0007669"/>
    <property type="project" value="UniProtKB-UniRule"/>
</dbReference>
<keyword evidence="6" id="KW-0460">Magnesium</keyword>
<feature type="binding site" evidence="6">
    <location>
        <position position="357"/>
    </location>
    <ligand>
        <name>Mg(2+)</name>
        <dbReference type="ChEBI" id="CHEBI:18420"/>
    </ligand>
</feature>
<dbReference type="InterPro" id="IPR024953">
    <property type="entry name" value="PP_kinase_middle"/>
</dbReference>
<feature type="domain" description="Polyphosphate kinase C-terminal" evidence="11">
    <location>
        <begin position="314"/>
        <end position="478"/>
    </location>
</feature>
<feature type="binding site" evidence="6">
    <location>
        <position position="387"/>
    </location>
    <ligand>
        <name>Mg(2+)</name>
        <dbReference type="ChEBI" id="CHEBI:18420"/>
    </ligand>
</feature>
<evidence type="ECO:0000259" key="11">
    <source>
        <dbReference type="Pfam" id="PF17941"/>
    </source>
</evidence>
<dbReference type="GO" id="GO:0009358">
    <property type="term" value="C:polyphosphate kinase complex"/>
    <property type="evidence" value="ECO:0007669"/>
    <property type="project" value="InterPro"/>
</dbReference>
<keyword evidence="3 6" id="KW-0547">Nucleotide-binding</keyword>
<dbReference type="GO" id="GO:0005524">
    <property type="term" value="F:ATP binding"/>
    <property type="evidence" value="ECO:0007669"/>
    <property type="project" value="UniProtKB-KW"/>
</dbReference>
<evidence type="ECO:0000256" key="1">
    <source>
        <dbReference type="ARBA" id="ARBA00022553"/>
    </source>
</evidence>
<dbReference type="Proteomes" id="UP000242881">
    <property type="component" value="Unassembled WGS sequence"/>
</dbReference>
<evidence type="ECO:0000256" key="2">
    <source>
        <dbReference type="ARBA" id="ARBA00022679"/>
    </source>
</evidence>
<feature type="binding site" evidence="6">
    <location>
        <position position="574"/>
    </location>
    <ligand>
        <name>ATP</name>
        <dbReference type="ChEBI" id="CHEBI:30616"/>
    </ligand>
</feature>
<dbReference type="Pfam" id="PF13089">
    <property type="entry name" value="PP_kinase_N"/>
    <property type="match status" value="1"/>
</dbReference>
<keyword evidence="4 6" id="KW-0418">Kinase</keyword>
<dbReference type="Gene3D" id="3.30.1840.10">
    <property type="entry name" value="Polyphosphate kinase middle domain"/>
    <property type="match status" value="1"/>
</dbReference>
<dbReference type="Pfam" id="PF13090">
    <property type="entry name" value="PP_kinase_C"/>
    <property type="match status" value="1"/>
</dbReference>
<feature type="domain" description="Polyphosphate kinase N-terminal" evidence="9">
    <location>
        <begin position="5"/>
        <end position="109"/>
    </location>
</feature>
<feature type="domain" description="Polyphosphate kinase C-terminal" evidence="10">
    <location>
        <begin position="485"/>
        <end position="647"/>
    </location>
</feature>
<evidence type="ECO:0000313" key="13">
    <source>
        <dbReference type="Proteomes" id="UP000242881"/>
    </source>
</evidence>
<dbReference type="PANTHER" id="PTHR30218:SF0">
    <property type="entry name" value="POLYPHOSPHATE KINASE"/>
    <property type="match status" value="1"/>
</dbReference>
<keyword evidence="1 6" id="KW-0597">Phosphoprotein</keyword>
<dbReference type="Gene3D" id="3.30.870.10">
    <property type="entry name" value="Endonuclease Chain A"/>
    <property type="match status" value="2"/>
</dbReference>
<dbReference type="PIRSF" id="PIRSF015589">
    <property type="entry name" value="PP_kinase"/>
    <property type="match status" value="1"/>
</dbReference>
<feature type="active site" description="Phosphohistidine intermediate" evidence="6">
    <location>
        <position position="417"/>
    </location>
</feature>
<dbReference type="GO" id="GO:0046872">
    <property type="term" value="F:metal ion binding"/>
    <property type="evidence" value="ECO:0007669"/>
    <property type="project" value="UniProtKB-KW"/>
</dbReference>
<keyword evidence="5 6" id="KW-0067">ATP-binding</keyword>
<feature type="binding site" evidence="6">
    <location>
        <position position="450"/>
    </location>
    <ligand>
        <name>ATP</name>
        <dbReference type="ChEBI" id="CHEBI:30616"/>
    </ligand>
</feature>
<organism evidence="12 13">
    <name type="scientific">Calditerrivibrio nitroreducens</name>
    <dbReference type="NCBI Taxonomy" id="477976"/>
    <lineage>
        <taxon>Bacteria</taxon>
        <taxon>Pseudomonadati</taxon>
        <taxon>Deferribacterota</taxon>
        <taxon>Deferribacteres</taxon>
        <taxon>Deferribacterales</taxon>
        <taxon>Calditerrivibrionaceae</taxon>
    </lineage>
</organism>
<comment type="catalytic activity">
    <reaction evidence="6 7">
        <text>[phosphate](n) + ATP = [phosphate](n+1) + ADP</text>
        <dbReference type="Rhea" id="RHEA:19573"/>
        <dbReference type="Rhea" id="RHEA-COMP:9859"/>
        <dbReference type="Rhea" id="RHEA-COMP:14280"/>
        <dbReference type="ChEBI" id="CHEBI:16838"/>
        <dbReference type="ChEBI" id="CHEBI:30616"/>
        <dbReference type="ChEBI" id="CHEBI:456216"/>
        <dbReference type="EC" id="2.7.4.1"/>
    </reaction>
</comment>
<dbReference type="NCBIfam" id="TIGR03705">
    <property type="entry name" value="poly_P_kin"/>
    <property type="match status" value="1"/>
</dbReference>
<comment type="caution">
    <text evidence="12">The sequence shown here is derived from an EMBL/GenBank/DDBJ whole genome shotgun (WGS) entry which is preliminary data.</text>
</comment>
<dbReference type="EMBL" id="PNIN01000058">
    <property type="protein sequence ID" value="PMP70076.1"/>
    <property type="molecule type" value="Genomic_DNA"/>
</dbReference>
<evidence type="ECO:0000259" key="9">
    <source>
        <dbReference type="Pfam" id="PF13089"/>
    </source>
</evidence>
<evidence type="ECO:0000259" key="10">
    <source>
        <dbReference type="Pfam" id="PF13090"/>
    </source>
</evidence>
<evidence type="ECO:0000313" key="12">
    <source>
        <dbReference type="EMBL" id="PMP70076.1"/>
    </source>
</evidence>
<dbReference type="AlphaFoldDB" id="A0A2J6WI64"/>
<evidence type="ECO:0000256" key="3">
    <source>
        <dbReference type="ARBA" id="ARBA00022741"/>
    </source>
</evidence>